<dbReference type="AlphaFoldDB" id="A0A822ZKK5"/>
<dbReference type="Proteomes" id="UP000607653">
    <property type="component" value="Unassembled WGS sequence"/>
</dbReference>
<organism evidence="1 2">
    <name type="scientific">Nelumbo nucifera</name>
    <name type="common">Sacred lotus</name>
    <dbReference type="NCBI Taxonomy" id="4432"/>
    <lineage>
        <taxon>Eukaryota</taxon>
        <taxon>Viridiplantae</taxon>
        <taxon>Streptophyta</taxon>
        <taxon>Embryophyta</taxon>
        <taxon>Tracheophyta</taxon>
        <taxon>Spermatophyta</taxon>
        <taxon>Magnoliopsida</taxon>
        <taxon>Proteales</taxon>
        <taxon>Nelumbonaceae</taxon>
        <taxon>Nelumbo</taxon>
    </lineage>
</organism>
<sequence length="31" mass="3476">MVYSPANKYVAASSQQAELKAMIEVPKNEDY</sequence>
<comment type="caution">
    <text evidence="1">The sequence shown here is derived from an EMBL/GenBank/DDBJ whole genome shotgun (WGS) entry which is preliminary data.</text>
</comment>
<keyword evidence="2" id="KW-1185">Reference proteome</keyword>
<name>A0A822ZKK5_NELNU</name>
<evidence type="ECO:0000313" key="1">
    <source>
        <dbReference type="EMBL" id="DAD45417.1"/>
    </source>
</evidence>
<accession>A0A822ZKK5</accession>
<proteinExistence type="predicted"/>
<dbReference type="EMBL" id="DUZY01000007">
    <property type="protein sequence ID" value="DAD45417.1"/>
    <property type="molecule type" value="Genomic_DNA"/>
</dbReference>
<protein>
    <submittedName>
        <fullName evidence="1">Uncharacterized protein</fullName>
    </submittedName>
</protein>
<gene>
    <name evidence="1" type="ORF">HUJ06_003647</name>
</gene>
<evidence type="ECO:0000313" key="2">
    <source>
        <dbReference type="Proteomes" id="UP000607653"/>
    </source>
</evidence>
<reference evidence="1 2" key="1">
    <citation type="journal article" date="2020" name="Mol. Biol. Evol.">
        <title>Distinct Expression and Methylation Patterns for Genes with Different Fates following a Single Whole-Genome Duplication in Flowering Plants.</title>
        <authorList>
            <person name="Shi T."/>
            <person name="Rahmani R.S."/>
            <person name="Gugger P.F."/>
            <person name="Wang M."/>
            <person name="Li H."/>
            <person name="Zhang Y."/>
            <person name="Li Z."/>
            <person name="Wang Q."/>
            <person name="Van de Peer Y."/>
            <person name="Marchal K."/>
            <person name="Chen J."/>
        </authorList>
    </citation>
    <scope>NUCLEOTIDE SEQUENCE [LARGE SCALE GENOMIC DNA]</scope>
    <source>
        <tissue evidence="1">Leaf</tissue>
    </source>
</reference>